<dbReference type="KEGG" id="vne:CFK40_17985"/>
<dbReference type="InterPro" id="IPR014729">
    <property type="entry name" value="Rossmann-like_a/b/a_fold"/>
</dbReference>
<reference evidence="2 3" key="1">
    <citation type="journal article" date="2003" name="Int. J. Syst. Evol. Microbiol.">
        <title>Virgibacillus carmonensis sp. nov., Virgibacillus necropolis sp. nov. and Virgibacillus picturae sp. nov., three novel species isolated from deteriorated mural paintings, transfer of the species of the genus salibacillus to Virgibacillus, as Virgibacillus marismortui comb. nov. and Virgibacillus salexigens comb. nov., and emended description of the genus Virgibacillus.</title>
        <authorList>
            <person name="Heyrman J."/>
            <person name="Logan N.A."/>
            <person name="Busse H.J."/>
            <person name="Balcaen A."/>
            <person name="Lebbe L."/>
            <person name="Rodriguez-Diaz M."/>
            <person name="Swings J."/>
            <person name="De Vos P."/>
        </authorList>
    </citation>
    <scope>NUCLEOTIDE SEQUENCE [LARGE SCALE GENOMIC DNA]</scope>
    <source>
        <strain evidence="2 3">LMG 19488</strain>
    </source>
</reference>
<evidence type="ECO:0000313" key="3">
    <source>
        <dbReference type="Proteomes" id="UP000204391"/>
    </source>
</evidence>
<dbReference type="GO" id="GO:0017183">
    <property type="term" value="P:protein histidyl modification to diphthamide"/>
    <property type="evidence" value="ECO:0007669"/>
    <property type="project" value="TreeGrafter"/>
</dbReference>
<dbReference type="GO" id="GO:0017178">
    <property type="term" value="F:diphthine-ammonia ligase activity"/>
    <property type="evidence" value="ECO:0007669"/>
    <property type="project" value="TreeGrafter"/>
</dbReference>
<sequence>MTKQVVLSFSGGKDSCLALYKLQQQNSKVSCLITTIWKQSQETVAHDEKREKIAEQADNIGIPVHFMETDFETYTEDFVTNLEELKGQYNIDSIAFGDIYLDGHREWGEQVAEHAGLEALYPLWTKQASVIDLLQEVIDVGFKAKIIKVDKTKLPEEWVGRSLDESFIHDIQQKDVCPMGESGEYHTAVYDGPIFKN</sequence>
<dbReference type="Proteomes" id="UP000204391">
    <property type="component" value="Chromosome"/>
</dbReference>
<gene>
    <name evidence="2" type="ORF">CFK40_17985</name>
</gene>
<dbReference type="SUPFAM" id="SSF52402">
    <property type="entry name" value="Adenine nucleotide alpha hydrolases-like"/>
    <property type="match status" value="1"/>
</dbReference>
<organism evidence="2 3">
    <name type="scientific">Virgibacillus necropolis</name>
    <dbReference type="NCBI Taxonomy" id="163877"/>
    <lineage>
        <taxon>Bacteria</taxon>
        <taxon>Bacillati</taxon>
        <taxon>Bacillota</taxon>
        <taxon>Bacilli</taxon>
        <taxon>Bacillales</taxon>
        <taxon>Bacillaceae</taxon>
        <taxon>Virgibacillus</taxon>
    </lineage>
</organism>
<dbReference type="Pfam" id="PF01902">
    <property type="entry name" value="Diphthami_syn_2"/>
    <property type="match status" value="1"/>
</dbReference>
<protein>
    <recommendedName>
        <fullName evidence="1">Diphthamide synthase domain-containing protein</fullName>
    </recommendedName>
</protein>
<dbReference type="InterPro" id="IPR002761">
    <property type="entry name" value="Diphthami_syn_dom"/>
</dbReference>
<dbReference type="OrthoDB" id="3572539at2"/>
<evidence type="ECO:0000313" key="2">
    <source>
        <dbReference type="EMBL" id="ASN06772.1"/>
    </source>
</evidence>
<keyword evidence="3" id="KW-1185">Reference proteome</keyword>
<accession>A0A221MGN2</accession>
<dbReference type="PANTHER" id="PTHR12196:SF2">
    <property type="entry name" value="DIPHTHINE--AMMONIA LIGASE"/>
    <property type="match status" value="1"/>
</dbReference>
<name>A0A221MGN2_9BACI</name>
<dbReference type="PANTHER" id="PTHR12196">
    <property type="entry name" value="DOMAIN OF UNKNOWN FUNCTION 71 DUF71 -CONTAINING PROTEIN"/>
    <property type="match status" value="1"/>
</dbReference>
<dbReference type="NCBIfam" id="TIGR00290">
    <property type="entry name" value="MJ0570_dom"/>
    <property type="match status" value="1"/>
</dbReference>
<feature type="domain" description="Diphthamide synthase" evidence="1">
    <location>
        <begin position="5"/>
        <end position="196"/>
    </location>
</feature>
<dbReference type="CDD" id="cd01994">
    <property type="entry name" value="AANH_PF0828-like"/>
    <property type="match status" value="1"/>
</dbReference>
<dbReference type="Gene3D" id="3.90.1490.10">
    <property type="entry name" value="putative n-type atp pyrophosphatase, domain 2"/>
    <property type="match status" value="1"/>
</dbReference>
<dbReference type="AlphaFoldDB" id="A0A221MGN2"/>
<evidence type="ECO:0000259" key="1">
    <source>
        <dbReference type="Pfam" id="PF01902"/>
    </source>
</evidence>
<dbReference type="InterPro" id="IPR030662">
    <property type="entry name" value="DPH6/MJ0570"/>
</dbReference>
<proteinExistence type="predicted"/>
<dbReference type="RefSeq" id="WP_089533768.1">
    <property type="nucleotide sequence ID" value="NZ_CP022437.1"/>
</dbReference>
<dbReference type="EMBL" id="CP022437">
    <property type="protein sequence ID" value="ASN06772.1"/>
    <property type="molecule type" value="Genomic_DNA"/>
</dbReference>
<dbReference type="Gene3D" id="3.40.50.620">
    <property type="entry name" value="HUPs"/>
    <property type="match status" value="1"/>
</dbReference>